<dbReference type="InterPro" id="IPR006139">
    <property type="entry name" value="D-isomer_2_OHA_DH_cat_dom"/>
</dbReference>
<dbReference type="SUPFAM" id="SSF55021">
    <property type="entry name" value="ACT-like"/>
    <property type="match status" value="1"/>
</dbReference>
<dbReference type="FunFam" id="3.30.70.260:FF:000008">
    <property type="entry name" value="D-3-phosphoglycerate dehydrogenase, chloroplastic"/>
    <property type="match status" value="1"/>
</dbReference>
<dbReference type="SUPFAM" id="SSF52283">
    <property type="entry name" value="Formate/glycerate dehydrogenase catalytic domain-like"/>
    <property type="match status" value="1"/>
</dbReference>
<evidence type="ECO:0000256" key="2">
    <source>
        <dbReference type="ARBA" id="ARBA00005854"/>
    </source>
</evidence>
<evidence type="ECO:0000256" key="6">
    <source>
        <dbReference type="RuleBase" id="RU363003"/>
    </source>
</evidence>
<dbReference type="NCBIfam" id="TIGR01327">
    <property type="entry name" value="PGDH"/>
    <property type="match status" value="1"/>
</dbReference>
<reference evidence="8" key="2">
    <citation type="submission" date="2011-09" db="EMBL/GenBank/DDBJ databases">
        <title>Comparative transcriptome analysis of compression and opposite wood formation in maritime pine by suppression subtractive hybridization coupled with microarray.</title>
        <authorList>
            <person name="Pacheco-Villalobos D."/>
            <person name="Diaz-Moreno S.M."/>
            <person name="Canas R.A."/>
            <person name="Said E.-.S."/>
            <person name="Osuna D."/>
            <person name="Van Kerckhoven S.H.E."/>
            <person name="Bautista R."/>
            <person name="Claros M.G."/>
            <person name="Canovas F.M."/>
            <person name="Canton F.R."/>
        </authorList>
    </citation>
    <scope>NUCLEOTIDE SEQUENCE</scope>
    <source>
        <tissue evidence="8">Differentiating xylem</tissue>
    </source>
</reference>
<keyword evidence="3 6" id="KW-0560">Oxidoreductase</keyword>
<evidence type="ECO:0000259" key="7">
    <source>
        <dbReference type="PROSITE" id="PS51671"/>
    </source>
</evidence>
<dbReference type="InterPro" id="IPR045626">
    <property type="entry name" value="PGDH_ASB_dom"/>
</dbReference>
<dbReference type="InterPro" id="IPR015878">
    <property type="entry name" value="Ado_hCys_hydrolase_NAD-bd"/>
</dbReference>
<comment type="similarity">
    <text evidence="2 6">Belongs to the D-isomer specific 2-hydroxyacid dehydrogenase family.</text>
</comment>
<keyword evidence="6" id="KW-0028">Amino-acid biosynthesis</keyword>
<dbReference type="EC" id="1.1.1.95" evidence="6"/>
<dbReference type="InterPro" id="IPR029009">
    <property type="entry name" value="ASB_dom_sf"/>
</dbReference>
<evidence type="ECO:0000256" key="3">
    <source>
        <dbReference type="ARBA" id="ARBA00023002"/>
    </source>
</evidence>
<dbReference type="PROSITE" id="PS51671">
    <property type="entry name" value="ACT"/>
    <property type="match status" value="1"/>
</dbReference>
<comment type="catalytic activity">
    <reaction evidence="5 6">
        <text>(2R)-3-phosphoglycerate + NAD(+) = 3-phosphooxypyruvate + NADH + H(+)</text>
        <dbReference type="Rhea" id="RHEA:12641"/>
        <dbReference type="ChEBI" id="CHEBI:15378"/>
        <dbReference type="ChEBI" id="CHEBI:18110"/>
        <dbReference type="ChEBI" id="CHEBI:57540"/>
        <dbReference type="ChEBI" id="CHEBI:57945"/>
        <dbReference type="ChEBI" id="CHEBI:58272"/>
        <dbReference type="EC" id="1.1.1.95"/>
    </reaction>
</comment>
<organism evidence="8">
    <name type="scientific">Pinus pinaster</name>
    <name type="common">Maritime pine</name>
    <dbReference type="NCBI Taxonomy" id="71647"/>
    <lineage>
        <taxon>Eukaryota</taxon>
        <taxon>Viridiplantae</taxon>
        <taxon>Streptophyta</taxon>
        <taxon>Embryophyta</taxon>
        <taxon>Tracheophyta</taxon>
        <taxon>Spermatophyta</taxon>
        <taxon>Pinopsida</taxon>
        <taxon>Pinidae</taxon>
        <taxon>Conifers I</taxon>
        <taxon>Pinales</taxon>
        <taxon>Pinaceae</taxon>
        <taxon>Pinus</taxon>
        <taxon>Pinus subgen. Pinus</taxon>
    </lineage>
</organism>
<dbReference type="GO" id="GO:0009570">
    <property type="term" value="C:chloroplast stroma"/>
    <property type="evidence" value="ECO:0007669"/>
    <property type="project" value="TreeGrafter"/>
</dbReference>
<reference evidence="8" key="1">
    <citation type="submission" date="2011-07" db="EMBL/GenBank/DDBJ databases">
        <authorList>
            <person name="Canton F."/>
        </authorList>
    </citation>
    <scope>NUCLEOTIDE SEQUENCE</scope>
    <source>
        <tissue evidence="8">Differentiating xylem</tissue>
    </source>
</reference>
<dbReference type="PROSITE" id="PS00065">
    <property type="entry name" value="D_2_HYDROXYACID_DH_1"/>
    <property type="match status" value="1"/>
</dbReference>
<evidence type="ECO:0000256" key="5">
    <source>
        <dbReference type="ARBA" id="ARBA00048731"/>
    </source>
</evidence>
<dbReference type="Gene3D" id="3.30.1330.90">
    <property type="entry name" value="D-3-phosphoglycerate dehydrogenase, domain 3"/>
    <property type="match status" value="1"/>
</dbReference>
<dbReference type="InterPro" id="IPR002912">
    <property type="entry name" value="ACT_dom"/>
</dbReference>
<dbReference type="InterPro" id="IPR006140">
    <property type="entry name" value="D-isomer_DH_NAD-bd"/>
</dbReference>
<dbReference type="PROSITE" id="PS00671">
    <property type="entry name" value="D_2_HYDROXYACID_DH_3"/>
    <property type="match status" value="1"/>
</dbReference>
<dbReference type="GO" id="GO:0004617">
    <property type="term" value="F:phosphoglycerate dehydrogenase activity"/>
    <property type="evidence" value="ECO:0007669"/>
    <property type="project" value="UniProtKB-EC"/>
</dbReference>
<dbReference type="FunFam" id="3.40.50.720:FF:000021">
    <property type="entry name" value="D-3-phosphoglycerate dehydrogenase"/>
    <property type="match status" value="1"/>
</dbReference>
<sequence>MEAAMLNCNPQQQHQALFIDPVRSVSLGPSTARIPPATVFLPRTHFPKQLSRLSTSRSFSSSFLGSRLREQSSKAARRASSRDLCCARAETAVDSKCVQADTAVDSKPTVLVAEKLGEAGLKVLRTLANVDCSYDLTHEELCTKISLCDALIVRSGTKVTRQVFESSRGRLKVVGRAGVGIDNVDLHAATEYGCLVVNAPTANTVAAAEHGIALLAAMARNVPQADASMKQGKWQRNKYVGVSLVGKTLAVMGFGKVGSEVARRAKGLGMHVIAHDPYAAADRARAVGVDLVSFDGAISAADFISLHMPLTPATDKVFNDESFRKMKKGVRIINVARGGVIDDEALVRALDSGIVAQAALDVFTKEPPVDNKLVQHEKVIVTPHLGASTIEAQEGVAIEIAEAVAGALMGELSSTAVNAPMVSAEVLSELSPYVSLAESLGRLAVQLVSGVRGVKSVKVIYASARAADDLDTRLLRAMITKGIIEPISDTFVNLVNADFIAKQRGFRIIEEKVPHDGSPQEPLESIQVQLAHVESKFASALSEGGDIIVEGKVKDGIPHLTKVGAYSVDVSLEGSLILCRQVDQPGMIGKVGSILGSQNVNVNFMSVGRTAPRRRAIMAIGVDDEPTKETLQRIGEVPAIEEFVYLKF</sequence>
<dbReference type="PANTHER" id="PTHR42938:SF5">
    <property type="entry name" value="D-3-PHOSPHOGLYCERATE DEHYDROGENASE 3, CHLOROPLASTIC"/>
    <property type="match status" value="1"/>
</dbReference>
<protein>
    <recommendedName>
        <fullName evidence="6">D-3-phosphoglycerate dehydrogenase</fullName>
        <ecNumber evidence="6">1.1.1.95</ecNumber>
    </recommendedName>
</protein>
<comment type="pathway">
    <text evidence="1 6">Amino-acid biosynthesis; L-serine biosynthesis; L-serine from 3-phospho-D-glycerate: step 1/3.</text>
</comment>
<keyword evidence="4 6" id="KW-0520">NAD</keyword>
<dbReference type="Gene3D" id="3.40.50.720">
    <property type="entry name" value="NAD(P)-binding Rossmann-like Domain"/>
    <property type="match status" value="2"/>
</dbReference>
<dbReference type="SUPFAM" id="SSF51735">
    <property type="entry name" value="NAD(P)-binding Rossmann-fold domains"/>
    <property type="match status" value="1"/>
</dbReference>
<dbReference type="CDD" id="cd04902">
    <property type="entry name" value="ACT_3PGDH-xct"/>
    <property type="match status" value="1"/>
</dbReference>
<dbReference type="Pfam" id="PF00389">
    <property type="entry name" value="2-Hacid_dh"/>
    <property type="match status" value="1"/>
</dbReference>
<dbReference type="InterPro" id="IPR045865">
    <property type="entry name" value="ACT-like_dom_sf"/>
</dbReference>
<dbReference type="Gene3D" id="3.30.70.260">
    <property type="match status" value="1"/>
</dbReference>
<evidence type="ECO:0000313" key="8">
    <source>
        <dbReference type="EMBL" id="CCC55427.1"/>
    </source>
</evidence>
<dbReference type="InterPro" id="IPR006236">
    <property type="entry name" value="PGDH"/>
</dbReference>
<dbReference type="InterPro" id="IPR029753">
    <property type="entry name" value="D-isomer_DH_CS"/>
</dbReference>
<dbReference type="AlphaFoldDB" id="G3C901"/>
<dbReference type="UniPathway" id="UPA00135">
    <property type="reaction ID" value="UER00196"/>
</dbReference>
<dbReference type="Pfam" id="PF19304">
    <property type="entry name" value="PGDH_inter"/>
    <property type="match status" value="1"/>
</dbReference>
<proteinExistence type="evidence at transcript level"/>
<dbReference type="PANTHER" id="PTHR42938">
    <property type="entry name" value="FORMATE DEHYDROGENASE 1"/>
    <property type="match status" value="1"/>
</dbReference>
<evidence type="ECO:0000256" key="1">
    <source>
        <dbReference type="ARBA" id="ARBA00005216"/>
    </source>
</evidence>
<dbReference type="InterPro" id="IPR036291">
    <property type="entry name" value="NAD(P)-bd_dom_sf"/>
</dbReference>
<name>G3C901_PINPS</name>
<dbReference type="SMART" id="SM00997">
    <property type="entry name" value="AdoHcyase_NAD"/>
    <property type="match status" value="1"/>
</dbReference>
<dbReference type="Pfam" id="PF01842">
    <property type="entry name" value="ACT"/>
    <property type="match status" value="1"/>
</dbReference>
<dbReference type="GO" id="GO:0006564">
    <property type="term" value="P:L-serine biosynthetic process"/>
    <property type="evidence" value="ECO:0007669"/>
    <property type="project" value="UniProtKB-KW"/>
</dbReference>
<accession>G3C901</accession>
<dbReference type="InterPro" id="IPR029752">
    <property type="entry name" value="D-isomer_DH_CS1"/>
</dbReference>
<dbReference type="Pfam" id="PF02826">
    <property type="entry name" value="2-Hacid_dh_C"/>
    <property type="match status" value="1"/>
</dbReference>
<keyword evidence="6" id="KW-0718">Serine biosynthesis</keyword>
<feature type="domain" description="ACT" evidence="7">
    <location>
        <begin position="576"/>
        <end position="648"/>
    </location>
</feature>
<dbReference type="GO" id="GO:0051287">
    <property type="term" value="F:NAD binding"/>
    <property type="evidence" value="ECO:0007669"/>
    <property type="project" value="UniProtKB-UniRule"/>
</dbReference>
<dbReference type="EMBL" id="HE574561">
    <property type="protein sequence ID" value="CCC55427.1"/>
    <property type="molecule type" value="mRNA"/>
</dbReference>
<dbReference type="FunFam" id="3.30.1330.90:FF:000003">
    <property type="entry name" value="D-3-phosphoglycerate dehydrogenase"/>
    <property type="match status" value="1"/>
</dbReference>
<dbReference type="CDD" id="cd12173">
    <property type="entry name" value="PGDH_4"/>
    <property type="match status" value="1"/>
</dbReference>
<dbReference type="SUPFAM" id="SSF143548">
    <property type="entry name" value="Serine metabolism enzymes domain"/>
    <property type="match status" value="1"/>
</dbReference>
<dbReference type="PROSITE" id="PS00670">
    <property type="entry name" value="D_2_HYDROXYACID_DH_2"/>
    <property type="match status" value="1"/>
</dbReference>
<gene>
    <name evidence="8" type="primary">pgdh</name>
</gene>
<evidence type="ECO:0000256" key="4">
    <source>
        <dbReference type="ARBA" id="ARBA00023027"/>
    </source>
</evidence>